<protein>
    <submittedName>
        <fullName evidence="2">Ig-like domain-containing protein</fullName>
    </submittedName>
</protein>
<dbReference type="AlphaFoldDB" id="A0AAU7ZKK8"/>
<dbReference type="Gene3D" id="2.60.40.1080">
    <property type="match status" value="1"/>
</dbReference>
<feature type="chain" id="PRO_5043795596" evidence="1">
    <location>
        <begin position="22"/>
        <end position="798"/>
    </location>
</feature>
<dbReference type="SUPFAM" id="SSF49373">
    <property type="entry name" value="Invasin/intimin cell-adhesion fragments"/>
    <property type="match status" value="1"/>
</dbReference>
<organism evidence="2">
    <name type="scientific">Tunturiibacter empetritectus</name>
    <dbReference type="NCBI Taxonomy" id="3069691"/>
    <lineage>
        <taxon>Bacteria</taxon>
        <taxon>Pseudomonadati</taxon>
        <taxon>Acidobacteriota</taxon>
        <taxon>Terriglobia</taxon>
        <taxon>Terriglobales</taxon>
        <taxon>Acidobacteriaceae</taxon>
        <taxon>Tunturiibacter</taxon>
    </lineage>
</organism>
<evidence type="ECO:0000313" key="2">
    <source>
        <dbReference type="EMBL" id="XCB28887.1"/>
    </source>
</evidence>
<accession>A0AAU7ZKK8</accession>
<sequence length="798" mass="84570">MGRRSLFVVFLVLNVFNFSRAQDKTANPDEIPTLDPPMASREVGGSYWHIDGNFESVLHIKNVLETSELTVTPVLWMADGTEYDLAPIPLQKAESVSINIAHAIADAPSSITRHASLFGSAGIRYSWNWRDAAIAHVSTTDEINSLTYITHASAAIAPNPDLTNIANRNNVIEGMWWLHTKNVVPFVTFVNTSKVDISAHILILSGNGDSAKSDDTVVAAGETQIVKLDRLIRALSVQSDVGGVQVSYTGKPGTLVVEGGQEDFDAGYSSSIPLMTLEYRRVRKMISPKAVTFAAVGVQVGVPEARMQFPQDTTFLPYSYVRNLSSASMRLHLSANYTSAGIHKVDLGSVLVGGGQTLRLDLQHRFLGTPLAEFSGEINLMFDFDGNAEDLIVEAGSTAKDATFVFNVDPALIAPETGKIFCDWEVGHGTDTMFSFWNSGTTAEDSELILFFRRGSYRLPIHLEPNESRAINLASLINSKVADADGHTIPNNVMEGSARLTNSKGRRTVMGTKAHVSIFNVETATCKEPCEDCDNVVSAILTPPAGNVSVGATLGYVVTAKMKNGETFNANGSTTFSSSNTGIATIASGGTASGINVGSSTISARDEDTGNPSWAPGSLCNFPIPSCPVFIATPTAPINVQQCPSSVSVGPITTMSLAAAVPTWLTGIGIVVGMQVPSNPNSNGTPIGESLTTTSNSCPASFGNICTGSSTFFVGTGATMINGQSFAAVPNQFYDQHYSVSSASELDQNGIASCSVACHQTYTCNGTSIGTFTITRQFTKGVVGPYAVTNVGVTKTAP</sequence>
<proteinExistence type="predicted"/>
<keyword evidence="2" id="KW-0614">Plasmid</keyword>
<evidence type="ECO:0000256" key="1">
    <source>
        <dbReference type="SAM" id="SignalP"/>
    </source>
</evidence>
<reference evidence="2" key="1">
    <citation type="submission" date="2023-08" db="EMBL/GenBank/DDBJ databases">
        <authorList>
            <person name="Messyasz A."/>
            <person name="Mannisto M.K."/>
            <person name="Kerkhof L.J."/>
            <person name="Haggblom M."/>
        </authorList>
    </citation>
    <scope>NUCLEOTIDE SEQUENCE</scope>
    <source>
        <strain evidence="2">M8UP23</strain>
        <plasmid evidence="2">unnamed2</plasmid>
    </source>
</reference>
<dbReference type="RefSeq" id="WP_353070544.1">
    <property type="nucleotide sequence ID" value="NZ_CP132934.1"/>
</dbReference>
<dbReference type="EMBL" id="CP132934">
    <property type="protein sequence ID" value="XCB28887.1"/>
    <property type="molecule type" value="Genomic_DNA"/>
</dbReference>
<name>A0AAU7ZKK8_9BACT</name>
<dbReference type="InterPro" id="IPR008964">
    <property type="entry name" value="Invasin/intimin_cell_adhesion"/>
</dbReference>
<geneLocation type="plasmid" evidence="2">
    <name>unnamed2</name>
</geneLocation>
<gene>
    <name evidence="2" type="ORF">RBB75_20840</name>
</gene>
<dbReference type="KEGG" id="temp:RBB75_20840"/>
<keyword evidence="1" id="KW-0732">Signal</keyword>
<reference evidence="2" key="2">
    <citation type="journal article" date="2024" name="Environ. Microbiol.">
        <title>Genome analysis and description of Tunturibacter gen. nov. expands the diversity of Terriglobia in tundra soils.</title>
        <authorList>
            <person name="Messyasz A."/>
            <person name="Mannisto M.K."/>
            <person name="Kerkhof L.J."/>
            <person name="Haggblom M.M."/>
        </authorList>
    </citation>
    <scope>NUCLEOTIDE SEQUENCE</scope>
    <source>
        <strain evidence="2">M8UP23</strain>
    </source>
</reference>
<feature type="signal peptide" evidence="1">
    <location>
        <begin position="1"/>
        <end position="21"/>
    </location>
</feature>